<sequence length="101" mass="11027">MIPEILDKLDFLTFISSLYAANSLDEPSILDFSRFAGENSSASSCETDVLFTFLSGSDLEIFIGEDEIDPTGELFTSDPFALTLEEIFDELEVVALSSPSS</sequence>
<reference evidence="1" key="1">
    <citation type="journal article" date="2013" name="J. Plant Res.">
        <title>Effect of fungi and light on seed germination of three Opuntia species from semiarid lands of central Mexico.</title>
        <authorList>
            <person name="Delgado-Sanchez P."/>
            <person name="Jimenez-Bremont J.F."/>
            <person name="Guerrero-Gonzalez Mde L."/>
            <person name="Flores J."/>
        </authorList>
    </citation>
    <scope>NUCLEOTIDE SEQUENCE</scope>
    <source>
        <tissue evidence="1">Cladode</tissue>
    </source>
</reference>
<evidence type="ECO:0000313" key="1">
    <source>
        <dbReference type="EMBL" id="MBA4670871.1"/>
    </source>
</evidence>
<organism evidence="1">
    <name type="scientific">Opuntia streptacantha</name>
    <name type="common">Prickly pear cactus</name>
    <name type="synonym">Opuntia cardona</name>
    <dbReference type="NCBI Taxonomy" id="393608"/>
    <lineage>
        <taxon>Eukaryota</taxon>
        <taxon>Viridiplantae</taxon>
        <taxon>Streptophyta</taxon>
        <taxon>Embryophyta</taxon>
        <taxon>Tracheophyta</taxon>
        <taxon>Spermatophyta</taxon>
        <taxon>Magnoliopsida</taxon>
        <taxon>eudicotyledons</taxon>
        <taxon>Gunneridae</taxon>
        <taxon>Pentapetalae</taxon>
        <taxon>Caryophyllales</taxon>
        <taxon>Cactineae</taxon>
        <taxon>Cactaceae</taxon>
        <taxon>Opuntioideae</taxon>
        <taxon>Opuntia</taxon>
    </lineage>
</organism>
<accession>A0A7C9ANI2</accession>
<reference evidence="1" key="2">
    <citation type="submission" date="2020-07" db="EMBL/GenBank/DDBJ databases">
        <authorList>
            <person name="Vera ALvarez R."/>
            <person name="Arias-Moreno D.M."/>
            <person name="Jimenez-Jacinto V."/>
            <person name="Jimenez-Bremont J.F."/>
            <person name="Swaminathan K."/>
            <person name="Moose S.P."/>
            <person name="Guerrero-Gonzalez M.L."/>
            <person name="Marino-Ramirez L."/>
            <person name="Landsman D."/>
            <person name="Rodriguez-Kessler M."/>
            <person name="Delgado-Sanchez P."/>
        </authorList>
    </citation>
    <scope>NUCLEOTIDE SEQUENCE</scope>
    <source>
        <tissue evidence="1">Cladode</tissue>
    </source>
</reference>
<dbReference type="AlphaFoldDB" id="A0A7C9ANI2"/>
<name>A0A7C9ANI2_OPUST</name>
<dbReference type="EMBL" id="GISG01248939">
    <property type="protein sequence ID" value="MBA4670871.1"/>
    <property type="molecule type" value="Transcribed_RNA"/>
</dbReference>
<proteinExistence type="predicted"/>
<protein>
    <submittedName>
        <fullName evidence="1">Uncharacterized protein</fullName>
    </submittedName>
</protein>